<feature type="domain" description="MoaB/Mog" evidence="3">
    <location>
        <begin position="173"/>
        <end position="306"/>
    </location>
</feature>
<dbReference type="Gene3D" id="3.40.980.10">
    <property type="entry name" value="MoaB/Mog-like domain"/>
    <property type="match status" value="1"/>
</dbReference>
<accession>A0ABQ5U5N8</accession>
<dbReference type="RefSeq" id="WP_169561161.1">
    <property type="nucleotide sequence ID" value="NZ_BSNF01000008.1"/>
</dbReference>
<proteinExistence type="predicted"/>
<dbReference type="EMBL" id="BSNF01000008">
    <property type="protein sequence ID" value="GLQ07081.1"/>
    <property type="molecule type" value="Genomic_DNA"/>
</dbReference>
<evidence type="ECO:0000313" key="4">
    <source>
        <dbReference type="EMBL" id="GLQ07081.1"/>
    </source>
</evidence>
<dbReference type="InterPro" id="IPR025877">
    <property type="entry name" value="MobA-like_NTP_Trfase"/>
</dbReference>
<dbReference type="PANTHER" id="PTHR43777">
    <property type="entry name" value="MOLYBDENUM COFACTOR CYTIDYLYLTRANSFERASE"/>
    <property type="match status" value="1"/>
</dbReference>
<evidence type="ECO:0000256" key="2">
    <source>
        <dbReference type="SAM" id="MobiDB-lite"/>
    </source>
</evidence>
<dbReference type="Gene3D" id="3.90.550.10">
    <property type="entry name" value="Spore Coat Polysaccharide Biosynthesis Protein SpsA, Chain A"/>
    <property type="match status" value="1"/>
</dbReference>
<dbReference type="InterPro" id="IPR029044">
    <property type="entry name" value="Nucleotide-diphossugar_trans"/>
</dbReference>
<gene>
    <name evidence="4" type="ORF">GCM10007924_23020</name>
</gene>
<dbReference type="SMART" id="SM00852">
    <property type="entry name" value="MoCF_biosynth"/>
    <property type="match status" value="1"/>
</dbReference>
<sequence>MIFDRLPLSMAEGAILAHAVDAGPLGRLKKGQVLDTEMLACLAKAGHETVLAARLEADDIAEDDAARLLSEQFNGDHVSVAPPFTGRANLHAKQAGVARINRELINKINTIDQSVTVATVRHMEKVEAGQMLATVKIIPFAAHRAHLDRATKFCGSARDKLVTVSPFTPKKIGLVSTRLPGTTDKTIEKSVRVLSDRLDQCGNSLYRHMVIPHHETELAPALKTLEQEGCDLILVFGASAITDIRDVIPRALEESGGTVLHFGMPVDPGNLLLLGELDKATVVGLPGCTRSPKLNGFDWVLQRLLADIPVGAQDIMEMGEGGLLKEIPSRPQPRDGTRRRHTGGQPLKIAGLILAAGQSRRMGPENKLLALIDGKPMIRHVTEQVLAARVDKTLLVCGHEAEAIRKSVWDLGVDCADNPDYADGLSTSLKTGFQKLAGDHDGILVCLGDMPLVSADILNRLIDAFNPDEGRAIIVPTIKGKRGNPVLISSQLQNQISEITGDIGAKQLILNNEDVVHSVEIDSDGIFIDIDTPDMLSLVSKKKK</sequence>
<dbReference type="Pfam" id="PF12804">
    <property type="entry name" value="NTP_transf_3"/>
    <property type="match status" value="1"/>
</dbReference>
<keyword evidence="1" id="KW-0460">Magnesium</keyword>
<evidence type="ECO:0000256" key="1">
    <source>
        <dbReference type="ARBA" id="ARBA00022842"/>
    </source>
</evidence>
<keyword evidence="4" id="KW-0808">Transferase</keyword>
<dbReference type="SUPFAM" id="SSF53218">
    <property type="entry name" value="Molybdenum cofactor biosynthesis proteins"/>
    <property type="match status" value="1"/>
</dbReference>
<dbReference type="InterPro" id="IPR012184">
    <property type="entry name" value="Bifunc_Mopterin-bd"/>
</dbReference>
<dbReference type="CDD" id="cd04182">
    <property type="entry name" value="GT_2_like_f"/>
    <property type="match status" value="1"/>
</dbReference>
<dbReference type="PIRSF" id="PIRSF036626">
    <property type="entry name" value="MPTBd_MobAlike"/>
    <property type="match status" value="1"/>
</dbReference>
<dbReference type="InterPro" id="IPR001453">
    <property type="entry name" value="MoaB/Mog_dom"/>
</dbReference>
<protein>
    <submittedName>
        <fullName evidence="4">4-diphosphocytidyl-2C-methyl-D-erythritol kinase</fullName>
    </submittedName>
</protein>
<reference evidence="4" key="2">
    <citation type="submission" date="2023-01" db="EMBL/GenBank/DDBJ databases">
        <title>Draft genome sequence of Sneathiella chinensis strain NBRC 103408.</title>
        <authorList>
            <person name="Sun Q."/>
            <person name="Mori K."/>
        </authorList>
    </citation>
    <scope>NUCLEOTIDE SEQUENCE</scope>
    <source>
        <strain evidence="4">NBRC 103408</strain>
    </source>
</reference>
<evidence type="ECO:0000259" key="3">
    <source>
        <dbReference type="SMART" id="SM00852"/>
    </source>
</evidence>
<name>A0ABQ5U5N8_9PROT</name>
<dbReference type="PANTHER" id="PTHR43777:SF1">
    <property type="entry name" value="MOLYBDENUM COFACTOR CYTIDYLYLTRANSFERASE"/>
    <property type="match status" value="1"/>
</dbReference>
<dbReference type="InterPro" id="IPR036425">
    <property type="entry name" value="MoaB/Mog-like_dom_sf"/>
</dbReference>
<organism evidence="4 5">
    <name type="scientific">Sneathiella chinensis</name>
    <dbReference type="NCBI Taxonomy" id="349750"/>
    <lineage>
        <taxon>Bacteria</taxon>
        <taxon>Pseudomonadati</taxon>
        <taxon>Pseudomonadota</taxon>
        <taxon>Alphaproteobacteria</taxon>
        <taxon>Sneathiellales</taxon>
        <taxon>Sneathiellaceae</taxon>
        <taxon>Sneathiella</taxon>
    </lineage>
</organism>
<dbReference type="Pfam" id="PF00994">
    <property type="entry name" value="MoCF_biosynth"/>
    <property type="match status" value="1"/>
</dbReference>
<dbReference type="GO" id="GO:0016301">
    <property type="term" value="F:kinase activity"/>
    <property type="evidence" value="ECO:0007669"/>
    <property type="project" value="UniProtKB-KW"/>
</dbReference>
<comment type="caution">
    <text evidence="4">The sequence shown here is derived from an EMBL/GenBank/DDBJ whole genome shotgun (WGS) entry which is preliminary data.</text>
</comment>
<evidence type="ECO:0000313" key="5">
    <source>
        <dbReference type="Proteomes" id="UP001161409"/>
    </source>
</evidence>
<feature type="region of interest" description="Disordered" evidence="2">
    <location>
        <begin position="324"/>
        <end position="343"/>
    </location>
</feature>
<keyword evidence="5" id="KW-1185">Reference proteome</keyword>
<dbReference type="SUPFAM" id="SSF53448">
    <property type="entry name" value="Nucleotide-diphospho-sugar transferases"/>
    <property type="match status" value="1"/>
</dbReference>
<dbReference type="Proteomes" id="UP001161409">
    <property type="component" value="Unassembled WGS sequence"/>
</dbReference>
<reference evidence="4" key="1">
    <citation type="journal article" date="2014" name="Int. J. Syst. Evol. Microbiol.">
        <title>Complete genome of a new Firmicutes species belonging to the dominant human colonic microbiota ('Ruminococcus bicirculans') reveals two chromosomes and a selective capacity to utilize plant glucans.</title>
        <authorList>
            <consortium name="NISC Comparative Sequencing Program"/>
            <person name="Wegmann U."/>
            <person name="Louis P."/>
            <person name="Goesmann A."/>
            <person name="Henrissat B."/>
            <person name="Duncan S.H."/>
            <person name="Flint H.J."/>
        </authorList>
    </citation>
    <scope>NUCLEOTIDE SEQUENCE</scope>
    <source>
        <strain evidence="4">NBRC 103408</strain>
    </source>
</reference>
<keyword evidence="4" id="KW-0418">Kinase</keyword>
<dbReference type="CDD" id="cd03522">
    <property type="entry name" value="MoeA_like"/>
    <property type="match status" value="1"/>
</dbReference>